<reference evidence="5" key="2">
    <citation type="submission" date="2021-04" db="EMBL/GenBank/DDBJ databases">
        <authorList>
            <person name="Gilroy R."/>
        </authorList>
    </citation>
    <scope>NUCLEOTIDE SEQUENCE</scope>
    <source>
        <strain evidence="5">CHK188-16595</strain>
    </source>
</reference>
<dbReference type="PANTHER" id="PTHR12835:SF5">
    <property type="entry name" value="BIOTIN--PROTEIN LIGASE"/>
    <property type="match status" value="1"/>
</dbReference>
<feature type="binding site" evidence="3">
    <location>
        <position position="183"/>
    </location>
    <ligand>
        <name>biotin</name>
        <dbReference type="ChEBI" id="CHEBI:57586"/>
    </ligand>
</feature>
<dbReference type="Pfam" id="PF03099">
    <property type="entry name" value="BPL_LplA_LipB"/>
    <property type="match status" value="1"/>
</dbReference>
<dbReference type="SUPFAM" id="SSF46785">
    <property type="entry name" value="Winged helix' DNA-binding domain"/>
    <property type="match status" value="1"/>
</dbReference>
<dbReference type="InterPro" id="IPR036388">
    <property type="entry name" value="WH-like_DNA-bd_sf"/>
</dbReference>
<dbReference type="Pfam" id="PF08279">
    <property type="entry name" value="HTH_11"/>
    <property type="match status" value="1"/>
</dbReference>
<evidence type="ECO:0000259" key="4">
    <source>
        <dbReference type="PROSITE" id="PS51733"/>
    </source>
</evidence>
<feature type="domain" description="BPL/LPL catalytic" evidence="4">
    <location>
        <begin position="65"/>
        <end position="251"/>
    </location>
</feature>
<dbReference type="InterPro" id="IPR003142">
    <property type="entry name" value="BPL_C"/>
</dbReference>
<dbReference type="GO" id="GO:0005524">
    <property type="term" value="F:ATP binding"/>
    <property type="evidence" value="ECO:0007669"/>
    <property type="project" value="UniProtKB-UniRule"/>
</dbReference>
<evidence type="ECO:0000313" key="6">
    <source>
        <dbReference type="Proteomes" id="UP000823877"/>
    </source>
</evidence>
<comment type="function">
    <text evidence="3">Acts both as a biotin--[acetyl-CoA-carboxylase] ligase and a repressor.</text>
</comment>
<dbReference type="GO" id="GO:0005737">
    <property type="term" value="C:cytoplasm"/>
    <property type="evidence" value="ECO:0007669"/>
    <property type="project" value="TreeGrafter"/>
</dbReference>
<protein>
    <recommendedName>
        <fullName evidence="3">Bifunctional ligase/repressor BirA</fullName>
    </recommendedName>
    <alternativeName>
        <fullName evidence="3">Biotin--[acetyl-CoA-carboxylase] ligase</fullName>
        <ecNumber evidence="3">6.3.4.15</ecNumber>
    </alternativeName>
    <alternativeName>
        <fullName evidence="3">Biotin--protein ligase</fullName>
    </alternativeName>
    <alternativeName>
        <fullName evidence="3">Biotin-[acetyl-CoA carboxylase] synthetase</fullName>
    </alternativeName>
</protein>
<dbReference type="GO" id="GO:0003677">
    <property type="term" value="F:DNA binding"/>
    <property type="evidence" value="ECO:0007669"/>
    <property type="project" value="UniProtKB-UniRule"/>
</dbReference>
<reference evidence="5" key="1">
    <citation type="journal article" date="2021" name="PeerJ">
        <title>Extensive microbial diversity within the chicken gut microbiome revealed by metagenomics and culture.</title>
        <authorList>
            <person name="Gilroy R."/>
            <person name="Ravi A."/>
            <person name="Getino M."/>
            <person name="Pursley I."/>
            <person name="Horton D.L."/>
            <person name="Alikhan N.F."/>
            <person name="Baker D."/>
            <person name="Gharbi K."/>
            <person name="Hall N."/>
            <person name="Watson M."/>
            <person name="Adriaenssens E.M."/>
            <person name="Foster-Nyarko E."/>
            <person name="Jarju S."/>
            <person name="Secka A."/>
            <person name="Antonio M."/>
            <person name="Oren A."/>
            <person name="Chaudhuri R.R."/>
            <person name="La Ragione R."/>
            <person name="Hildebrand F."/>
            <person name="Pallen M.J."/>
        </authorList>
    </citation>
    <scope>NUCLEOTIDE SEQUENCE</scope>
    <source>
        <strain evidence="5">CHK188-16595</strain>
    </source>
</reference>
<evidence type="ECO:0000256" key="3">
    <source>
        <dbReference type="HAMAP-Rule" id="MF_00978"/>
    </source>
</evidence>
<dbReference type="EC" id="6.3.4.15" evidence="3"/>
<dbReference type="AlphaFoldDB" id="A0A9D2MK45"/>
<dbReference type="GO" id="GO:0009249">
    <property type="term" value="P:protein lipoylation"/>
    <property type="evidence" value="ECO:0007669"/>
    <property type="project" value="UniProtKB-ARBA"/>
</dbReference>
<dbReference type="Gene3D" id="1.10.10.10">
    <property type="entry name" value="Winged helix-like DNA-binding domain superfamily/Winged helix DNA-binding domain"/>
    <property type="match status" value="1"/>
</dbReference>
<dbReference type="InterPro" id="IPR004408">
    <property type="entry name" value="Biotin_CoA_COase_ligase"/>
</dbReference>
<dbReference type="InterPro" id="IPR011991">
    <property type="entry name" value="ArsR-like_HTH"/>
</dbReference>
<gene>
    <name evidence="3" type="primary">birA</name>
    <name evidence="5" type="ORF">IAA37_08670</name>
</gene>
<keyword evidence="3" id="KW-0804">Transcription</keyword>
<dbReference type="Gene3D" id="2.30.30.100">
    <property type="match status" value="1"/>
</dbReference>
<accession>A0A9D2MK45</accession>
<organism evidence="5 6">
    <name type="scientific">Candidatus Eubacterium faecale</name>
    <dbReference type="NCBI Taxonomy" id="2838568"/>
    <lineage>
        <taxon>Bacteria</taxon>
        <taxon>Bacillati</taxon>
        <taxon>Bacillota</taxon>
        <taxon>Clostridia</taxon>
        <taxon>Eubacteriales</taxon>
        <taxon>Eubacteriaceae</taxon>
        <taxon>Eubacterium</taxon>
    </lineage>
</organism>
<evidence type="ECO:0000256" key="1">
    <source>
        <dbReference type="ARBA" id="ARBA00022598"/>
    </source>
</evidence>
<dbReference type="InterPro" id="IPR045864">
    <property type="entry name" value="aa-tRNA-synth_II/BPL/LPL"/>
</dbReference>
<dbReference type="Proteomes" id="UP000823877">
    <property type="component" value="Unassembled WGS sequence"/>
</dbReference>
<feature type="binding site" evidence="3">
    <location>
        <position position="112"/>
    </location>
    <ligand>
        <name>biotin</name>
        <dbReference type="ChEBI" id="CHEBI:57586"/>
    </ligand>
</feature>
<dbReference type="InterPro" id="IPR030855">
    <property type="entry name" value="Bifunct_BirA"/>
</dbReference>
<dbReference type="NCBIfam" id="TIGR00121">
    <property type="entry name" value="birA_ligase"/>
    <property type="match status" value="1"/>
</dbReference>
<dbReference type="HAMAP" id="MF_00978">
    <property type="entry name" value="Bifunct_BirA"/>
    <property type="match status" value="1"/>
</dbReference>
<keyword evidence="3" id="KW-0238">DNA-binding</keyword>
<dbReference type="CDD" id="cd00090">
    <property type="entry name" value="HTH_ARSR"/>
    <property type="match status" value="1"/>
</dbReference>
<feature type="binding site" evidence="3">
    <location>
        <begin position="116"/>
        <end position="118"/>
    </location>
    <ligand>
        <name>biotin</name>
        <dbReference type="ChEBI" id="CHEBI:57586"/>
    </ligand>
</feature>
<sequence length="313" mass="33963">MSLKSEILEELRRRGGYVSGEELARSLNKSRTAVWKAVNALRNEGYPVEAHTKKGYRLCGDTDVLNAEEILRLCKTKIKVFYLDSVDSTNNYAKKQIAQGEKDIFLVAAAEQTAGRGRQGKAFFSPKGTGIYMSLVVHPDAPLQSAVSATTAAAVAVCRAIEKISDKQPGIKWVNDVYLDGKKICGILTEAVSDFESGTVSSVIIGIGINISTAQFPADVENGGSLGPGIGRAKLIAVVSDELLKTINSDYNDFIAYYRSRSIVIGKEIRFLENGVWQTAKAEGVDSRGGLEIVLKDGVRRTLRSGEISIRKV</sequence>
<keyword evidence="3" id="KW-0678">Repressor</keyword>
<evidence type="ECO:0000256" key="2">
    <source>
        <dbReference type="ARBA" id="ARBA00023267"/>
    </source>
</evidence>
<keyword evidence="1 3" id="KW-0436">Ligase</keyword>
<comment type="similarity">
    <text evidence="3">Belongs to the biotin--protein ligase family.</text>
</comment>
<dbReference type="InterPro" id="IPR036390">
    <property type="entry name" value="WH_DNA-bd_sf"/>
</dbReference>
<dbReference type="SUPFAM" id="SSF55681">
    <property type="entry name" value="Class II aaRS and biotin synthetases"/>
    <property type="match status" value="1"/>
</dbReference>
<dbReference type="PANTHER" id="PTHR12835">
    <property type="entry name" value="BIOTIN PROTEIN LIGASE"/>
    <property type="match status" value="1"/>
</dbReference>
<keyword evidence="3" id="KW-0547">Nucleotide-binding</keyword>
<dbReference type="CDD" id="cd16442">
    <property type="entry name" value="BPL"/>
    <property type="match status" value="1"/>
</dbReference>
<keyword evidence="3" id="KW-0805">Transcription regulation</keyword>
<dbReference type="GO" id="GO:0004077">
    <property type="term" value="F:biotin--[biotin carboxyl-carrier protein] ligase activity"/>
    <property type="evidence" value="ECO:0007669"/>
    <property type="project" value="UniProtKB-UniRule"/>
</dbReference>
<dbReference type="GO" id="GO:0016740">
    <property type="term" value="F:transferase activity"/>
    <property type="evidence" value="ECO:0007669"/>
    <property type="project" value="UniProtKB-ARBA"/>
</dbReference>
<dbReference type="InterPro" id="IPR004143">
    <property type="entry name" value="BPL_LPL_catalytic"/>
</dbReference>
<evidence type="ECO:0000313" key="5">
    <source>
        <dbReference type="EMBL" id="HJB75724.1"/>
    </source>
</evidence>
<proteinExistence type="inferred from homology"/>
<feature type="binding site" evidence="3">
    <location>
        <begin position="88"/>
        <end position="90"/>
    </location>
    <ligand>
        <name>biotin</name>
        <dbReference type="ChEBI" id="CHEBI:57586"/>
    </ligand>
</feature>
<dbReference type="Pfam" id="PF02237">
    <property type="entry name" value="BPL_C"/>
    <property type="match status" value="1"/>
</dbReference>
<keyword evidence="3" id="KW-0067">ATP-binding</keyword>
<dbReference type="PROSITE" id="PS51733">
    <property type="entry name" value="BPL_LPL_CATALYTIC"/>
    <property type="match status" value="1"/>
</dbReference>
<name>A0A9D2MK45_9FIRM</name>
<dbReference type="EMBL" id="DWXN01000013">
    <property type="protein sequence ID" value="HJB75724.1"/>
    <property type="molecule type" value="Genomic_DNA"/>
</dbReference>
<feature type="DNA-binding region" description="H-T-H motif" evidence="3">
    <location>
        <begin position="20"/>
        <end position="39"/>
    </location>
</feature>
<dbReference type="GO" id="GO:0006355">
    <property type="term" value="P:regulation of DNA-templated transcription"/>
    <property type="evidence" value="ECO:0007669"/>
    <property type="project" value="UniProtKB-UniRule"/>
</dbReference>
<keyword evidence="2 3" id="KW-0092">Biotin</keyword>
<dbReference type="InterPro" id="IPR013196">
    <property type="entry name" value="HTH_11"/>
</dbReference>
<dbReference type="Gene3D" id="3.30.930.10">
    <property type="entry name" value="Bira Bifunctional Protein, Domain 2"/>
    <property type="match status" value="1"/>
</dbReference>
<comment type="catalytic activity">
    <reaction evidence="3">
        <text>biotin + L-lysyl-[protein] + ATP = N(6)-biotinyl-L-lysyl-[protein] + AMP + diphosphate + H(+)</text>
        <dbReference type="Rhea" id="RHEA:11756"/>
        <dbReference type="Rhea" id="RHEA-COMP:9752"/>
        <dbReference type="Rhea" id="RHEA-COMP:10505"/>
        <dbReference type="ChEBI" id="CHEBI:15378"/>
        <dbReference type="ChEBI" id="CHEBI:29969"/>
        <dbReference type="ChEBI" id="CHEBI:30616"/>
        <dbReference type="ChEBI" id="CHEBI:33019"/>
        <dbReference type="ChEBI" id="CHEBI:57586"/>
        <dbReference type="ChEBI" id="CHEBI:83144"/>
        <dbReference type="ChEBI" id="CHEBI:456215"/>
        <dbReference type="EC" id="6.3.4.15"/>
    </reaction>
</comment>
<comment type="caution">
    <text evidence="5">The sequence shown here is derived from an EMBL/GenBank/DDBJ whole genome shotgun (WGS) entry which is preliminary data.</text>
</comment>